<reference evidence="2" key="1">
    <citation type="submission" date="2007-07" db="EMBL/GenBank/DDBJ databases">
        <title>PCAP assembly of the Caenorhabditis remanei genome.</title>
        <authorList>
            <consortium name="The Caenorhabditis remanei Sequencing Consortium"/>
            <person name="Wilson R.K."/>
        </authorList>
    </citation>
    <scope>NUCLEOTIDE SEQUENCE [LARGE SCALE GENOMIC DNA]</scope>
    <source>
        <strain evidence="2">PB4641</strain>
    </source>
</reference>
<dbReference type="HOGENOM" id="CLU_2148193_0_0_1"/>
<proteinExistence type="predicted"/>
<dbReference type="EMBL" id="DS268443">
    <property type="protein sequence ID" value="EFP01384.1"/>
    <property type="molecule type" value="Genomic_DNA"/>
</dbReference>
<feature type="region of interest" description="Disordered" evidence="1">
    <location>
        <begin position="1"/>
        <end position="31"/>
    </location>
</feature>
<protein>
    <submittedName>
        <fullName evidence="2">Uncharacterized protein</fullName>
    </submittedName>
</protein>
<keyword evidence="3" id="KW-1185">Reference proteome</keyword>
<accession>E3MGI5</accession>
<evidence type="ECO:0000256" key="1">
    <source>
        <dbReference type="SAM" id="MobiDB-lite"/>
    </source>
</evidence>
<dbReference type="InParanoid" id="E3MGI5"/>
<evidence type="ECO:0000313" key="2">
    <source>
        <dbReference type="EMBL" id="EFP01384.1"/>
    </source>
</evidence>
<dbReference type="AlphaFoldDB" id="E3MGI5"/>
<name>E3MGI5_CAERE</name>
<dbReference type="Proteomes" id="UP000008281">
    <property type="component" value="Unassembled WGS sequence"/>
</dbReference>
<feature type="compositionally biased region" description="Acidic residues" evidence="1">
    <location>
        <begin position="1"/>
        <end position="12"/>
    </location>
</feature>
<organism evidence="3">
    <name type="scientific">Caenorhabditis remanei</name>
    <name type="common">Caenorhabditis vulgaris</name>
    <dbReference type="NCBI Taxonomy" id="31234"/>
    <lineage>
        <taxon>Eukaryota</taxon>
        <taxon>Metazoa</taxon>
        <taxon>Ecdysozoa</taxon>
        <taxon>Nematoda</taxon>
        <taxon>Chromadorea</taxon>
        <taxon>Rhabditida</taxon>
        <taxon>Rhabditina</taxon>
        <taxon>Rhabditomorpha</taxon>
        <taxon>Rhabditoidea</taxon>
        <taxon>Rhabditidae</taxon>
        <taxon>Peloderinae</taxon>
        <taxon>Caenorhabditis</taxon>
    </lineage>
</organism>
<sequence length="112" mass="13174">MEKEEEEEEEEATNGHNQNRSRREEEEKGGFNVNAVIGRGSTIQSCSNTLLVFSLSEEQERRRTLFRVDMTLATRTLLFFFLIQYSCCFEVAKRESKNRIGPPKKRMINWVH</sequence>
<evidence type="ECO:0000313" key="3">
    <source>
        <dbReference type="Proteomes" id="UP000008281"/>
    </source>
</evidence>
<gene>
    <name evidence="2" type="ORF">CRE_23932</name>
</gene>